<evidence type="ECO:0000313" key="2">
    <source>
        <dbReference type="EMBL" id="MDT7042182.1"/>
    </source>
</evidence>
<name>A0ABU3K731_9BACT</name>
<reference evidence="2 3" key="1">
    <citation type="journal article" date="2023" name="ISME J.">
        <title>Cultivation and genomic characterization of novel and ubiquitous marine nitrite-oxidizing bacteria from the Nitrospirales.</title>
        <authorList>
            <person name="Mueller A.J."/>
            <person name="Daebeler A."/>
            <person name="Herbold C.W."/>
            <person name="Kirkegaard R.H."/>
            <person name="Daims H."/>
        </authorList>
    </citation>
    <scope>NUCLEOTIDE SEQUENCE [LARGE SCALE GENOMIC DNA]</scope>
    <source>
        <strain evidence="2 3">EB</strain>
    </source>
</reference>
<feature type="transmembrane region" description="Helical" evidence="1">
    <location>
        <begin position="65"/>
        <end position="84"/>
    </location>
</feature>
<keyword evidence="1" id="KW-0812">Transmembrane</keyword>
<accession>A0ABU3K731</accession>
<gene>
    <name evidence="2" type="ORF">PPG34_07440</name>
</gene>
<keyword evidence="1" id="KW-0472">Membrane</keyword>
<organism evidence="2 3">
    <name type="scientific">Candidatus Nitronereus thalassa</name>
    <dbReference type="NCBI Taxonomy" id="3020898"/>
    <lineage>
        <taxon>Bacteria</taxon>
        <taxon>Pseudomonadati</taxon>
        <taxon>Nitrospirota</taxon>
        <taxon>Nitrospiria</taxon>
        <taxon>Nitrospirales</taxon>
        <taxon>Nitrospiraceae</taxon>
        <taxon>Candidatus Nitronereus</taxon>
    </lineage>
</organism>
<keyword evidence="3" id="KW-1185">Reference proteome</keyword>
<comment type="caution">
    <text evidence="2">The sequence shown here is derived from an EMBL/GenBank/DDBJ whole genome shotgun (WGS) entry which is preliminary data.</text>
</comment>
<dbReference type="RefSeq" id="WP_313832551.1">
    <property type="nucleotide sequence ID" value="NZ_JAQOUE010000001.1"/>
</dbReference>
<proteinExistence type="predicted"/>
<evidence type="ECO:0000313" key="3">
    <source>
        <dbReference type="Proteomes" id="UP001250932"/>
    </source>
</evidence>
<protein>
    <recommendedName>
        <fullName evidence="4">Copper resistance protein D domain-containing protein</fullName>
    </recommendedName>
</protein>
<dbReference type="EMBL" id="JAQOUE010000001">
    <property type="protein sequence ID" value="MDT7042182.1"/>
    <property type="molecule type" value="Genomic_DNA"/>
</dbReference>
<keyword evidence="1" id="KW-1133">Transmembrane helix</keyword>
<dbReference type="Proteomes" id="UP001250932">
    <property type="component" value="Unassembled WGS sequence"/>
</dbReference>
<feature type="transmembrane region" description="Helical" evidence="1">
    <location>
        <begin position="155"/>
        <end position="173"/>
    </location>
</feature>
<feature type="transmembrane region" description="Helical" evidence="1">
    <location>
        <begin position="20"/>
        <end position="45"/>
    </location>
</feature>
<sequence>MDALQDVFLDLNKVIPILNHWLHLLSAIVWIGGLAFLVMAVTPGLKTAVPREYIKPICDTFYKQYRKVVGMLLIVILFTGGLNLHYVSELMIRQTGEGISHNAHYLTIFFIKLSLVLGILTLYLYTVIFRIEPTGEETAEEKEEQRIEPIPFQRGALWMGVFIILCAAALKHLHY</sequence>
<evidence type="ECO:0008006" key="4">
    <source>
        <dbReference type="Google" id="ProtNLM"/>
    </source>
</evidence>
<evidence type="ECO:0000256" key="1">
    <source>
        <dbReference type="SAM" id="Phobius"/>
    </source>
</evidence>
<feature type="transmembrane region" description="Helical" evidence="1">
    <location>
        <begin position="104"/>
        <end position="125"/>
    </location>
</feature>